<organism evidence="2 3">
    <name type="scientific">Rufibacter roseus</name>
    <dbReference type="NCBI Taxonomy" id="1567108"/>
    <lineage>
        <taxon>Bacteria</taxon>
        <taxon>Pseudomonadati</taxon>
        <taxon>Bacteroidota</taxon>
        <taxon>Cytophagia</taxon>
        <taxon>Cytophagales</taxon>
        <taxon>Hymenobacteraceae</taxon>
        <taxon>Rufibacter</taxon>
    </lineage>
</organism>
<dbReference type="RefSeq" id="WP_066616706.1">
    <property type="nucleotide sequence ID" value="NZ_JBHSYQ010000015.1"/>
</dbReference>
<protein>
    <recommendedName>
        <fullName evidence="4">GLPGLI family protein</fullName>
    </recommendedName>
</protein>
<feature type="chain" id="PRO_5046164632" description="GLPGLI family protein" evidence="1">
    <location>
        <begin position="21"/>
        <end position="172"/>
    </location>
</feature>
<reference evidence="3" key="1">
    <citation type="journal article" date="2019" name="Int. J. Syst. Evol. Microbiol.">
        <title>The Global Catalogue of Microorganisms (GCM) 10K type strain sequencing project: providing services to taxonomists for standard genome sequencing and annotation.</title>
        <authorList>
            <consortium name="The Broad Institute Genomics Platform"/>
            <consortium name="The Broad Institute Genome Sequencing Center for Infectious Disease"/>
            <person name="Wu L."/>
            <person name="Ma J."/>
        </authorList>
    </citation>
    <scope>NUCLEOTIDE SEQUENCE [LARGE SCALE GENOMIC DNA]</scope>
    <source>
        <strain evidence="3">CGMCC 4.7393</strain>
    </source>
</reference>
<dbReference type="Proteomes" id="UP001596405">
    <property type="component" value="Unassembled WGS sequence"/>
</dbReference>
<gene>
    <name evidence="2" type="ORF">ACFQHR_15960</name>
</gene>
<evidence type="ECO:0000313" key="2">
    <source>
        <dbReference type="EMBL" id="MFC6999131.1"/>
    </source>
</evidence>
<proteinExistence type="predicted"/>
<name>A0ABW2DSC0_9BACT</name>
<dbReference type="EMBL" id="JBHSYQ010000015">
    <property type="protein sequence ID" value="MFC6999131.1"/>
    <property type="molecule type" value="Genomic_DNA"/>
</dbReference>
<sequence length="172" mass="20401">MMKKAIIFFMFLITGLNAHATVQVPDLLLIGKDTIFLYSFPLENFLEHRPFGFTSDSLRSTNCWRGYQAIWRLVNDTLYLERIRRCESDKIQGDENIYALFEKNKLEGTFSKGKVVAYWYDKTLIQYLLPKGIPNYKNEIYLWEKKDKNKKNTILRLKFEKGVLKVNNLQKE</sequence>
<keyword evidence="1" id="KW-0732">Signal</keyword>
<evidence type="ECO:0000256" key="1">
    <source>
        <dbReference type="SAM" id="SignalP"/>
    </source>
</evidence>
<keyword evidence="3" id="KW-1185">Reference proteome</keyword>
<evidence type="ECO:0008006" key="4">
    <source>
        <dbReference type="Google" id="ProtNLM"/>
    </source>
</evidence>
<feature type="signal peptide" evidence="1">
    <location>
        <begin position="1"/>
        <end position="20"/>
    </location>
</feature>
<accession>A0ABW2DSC0</accession>
<evidence type="ECO:0000313" key="3">
    <source>
        <dbReference type="Proteomes" id="UP001596405"/>
    </source>
</evidence>
<comment type="caution">
    <text evidence="2">The sequence shown here is derived from an EMBL/GenBank/DDBJ whole genome shotgun (WGS) entry which is preliminary data.</text>
</comment>